<accession>A0A1S3XSC8</accession>
<dbReference type="Gene3D" id="1.25.40.10">
    <property type="entry name" value="Tetratricopeptide repeat domain"/>
    <property type="match status" value="1"/>
</dbReference>
<evidence type="ECO:0000256" key="1">
    <source>
        <dbReference type="SAM" id="Phobius"/>
    </source>
</evidence>
<dbReference type="KEGG" id="nta:107768189"/>
<gene>
    <name evidence="2" type="primary">LOC107768189</name>
</gene>
<dbReference type="PaxDb" id="4097-A0A1S3XSC8"/>
<evidence type="ECO:0000313" key="2">
    <source>
        <dbReference type="RefSeq" id="XP_016442780.1"/>
    </source>
</evidence>
<dbReference type="InterPro" id="IPR011990">
    <property type="entry name" value="TPR-like_helical_dom_sf"/>
</dbReference>
<sequence>METDILIQLIILLFTLGIFYAMYNFPKQALTPLRSKNRSTNQAHIHFIKGAQLLSRAKSNRNKSTSFNLAKSAAGEADKALALEPKDPAAHILKALSLDLMGRKIAALKYLDLALSPPAVKALSDGERGDALLKRAELQVALNRKRRVDSAMLDLLETEIGLLGSS</sequence>
<keyword evidence="1" id="KW-1133">Transmembrane helix</keyword>
<dbReference type="OrthoDB" id="1870799at2759"/>
<keyword evidence="1" id="KW-0812">Transmembrane</keyword>
<reference evidence="2" key="1">
    <citation type="submission" date="2025-08" db="UniProtKB">
        <authorList>
            <consortium name="RefSeq"/>
        </authorList>
    </citation>
    <scope>IDENTIFICATION</scope>
</reference>
<dbReference type="OMA" id="YEWKGMK"/>
<dbReference type="SUPFAM" id="SSF48452">
    <property type="entry name" value="TPR-like"/>
    <property type="match status" value="1"/>
</dbReference>
<dbReference type="RefSeq" id="XP_016442780.1">
    <property type="nucleotide sequence ID" value="XM_016587294.1"/>
</dbReference>
<dbReference type="AlphaFoldDB" id="A0A1S3XSC8"/>
<name>A0A1S3XSC8_TOBAC</name>
<protein>
    <submittedName>
        <fullName evidence="2">Uncharacterized protein</fullName>
    </submittedName>
</protein>
<organism evidence="2">
    <name type="scientific">Nicotiana tabacum</name>
    <name type="common">Common tobacco</name>
    <dbReference type="NCBI Taxonomy" id="4097"/>
    <lineage>
        <taxon>Eukaryota</taxon>
        <taxon>Viridiplantae</taxon>
        <taxon>Streptophyta</taxon>
        <taxon>Embryophyta</taxon>
        <taxon>Tracheophyta</taxon>
        <taxon>Spermatophyta</taxon>
        <taxon>Magnoliopsida</taxon>
        <taxon>eudicotyledons</taxon>
        <taxon>Gunneridae</taxon>
        <taxon>Pentapetalae</taxon>
        <taxon>asterids</taxon>
        <taxon>lamiids</taxon>
        <taxon>Solanales</taxon>
        <taxon>Solanaceae</taxon>
        <taxon>Nicotianoideae</taxon>
        <taxon>Nicotianeae</taxon>
        <taxon>Nicotiana</taxon>
    </lineage>
</organism>
<proteinExistence type="predicted"/>
<keyword evidence="1" id="KW-0472">Membrane</keyword>
<feature type="transmembrane region" description="Helical" evidence="1">
    <location>
        <begin position="6"/>
        <end position="25"/>
    </location>
</feature>
<dbReference type="STRING" id="4097.A0A1S3XSC8"/>